<dbReference type="EMBL" id="HE971709">
    <property type="protein sequence ID" value="CCK26086.1"/>
    <property type="molecule type" value="Genomic_DNA"/>
</dbReference>
<organism evidence="1 2">
    <name type="scientific">Streptomyces davaonensis (strain DSM 101723 / JCM 4913 / KCC S-0913 / 768)</name>
    <dbReference type="NCBI Taxonomy" id="1214101"/>
    <lineage>
        <taxon>Bacteria</taxon>
        <taxon>Bacillati</taxon>
        <taxon>Actinomycetota</taxon>
        <taxon>Actinomycetes</taxon>
        <taxon>Kitasatosporales</taxon>
        <taxon>Streptomycetaceae</taxon>
        <taxon>Streptomyces</taxon>
    </lineage>
</organism>
<protein>
    <recommendedName>
        <fullName evidence="3">Secreted protein</fullName>
    </recommendedName>
</protein>
<dbReference type="HOGENOM" id="CLU_3348968_0_0_11"/>
<reference evidence="1 2" key="1">
    <citation type="journal article" date="2012" name="J. Bacteriol.">
        <title>Genome sequence of the bacterium Streptomyces davawensis JCM 4913 and heterologous production of the unique antibiotic roseoflavin.</title>
        <authorList>
            <person name="Jankowitsch F."/>
            <person name="Schwarz J."/>
            <person name="Ruckert C."/>
            <person name="Gust B."/>
            <person name="Szczepanowski R."/>
            <person name="Blom J."/>
            <person name="Pelzer S."/>
            <person name="Kalinowski J."/>
            <person name="Mack M."/>
        </authorList>
    </citation>
    <scope>NUCLEOTIDE SEQUENCE [LARGE SCALE GENOMIC DNA]</scope>
    <source>
        <strain evidence="2">DSM 101723 / JCM 4913 / KCC S-0913 / 768</strain>
    </source>
</reference>
<dbReference type="Proteomes" id="UP000008043">
    <property type="component" value="Chromosome"/>
</dbReference>
<dbReference type="KEGG" id="sdv:BN159_1707"/>
<dbReference type="AlphaFoldDB" id="K4QTB0"/>
<proteinExistence type="predicted"/>
<evidence type="ECO:0008006" key="3">
    <source>
        <dbReference type="Google" id="ProtNLM"/>
    </source>
</evidence>
<keyword evidence="2" id="KW-1185">Reference proteome</keyword>
<accession>K4QTB0</accession>
<gene>
    <name evidence="1" type="ORF">BN159_1707</name>
</gene>
<evidence type="ECO:0000313" key="1">
    <source>
        <dbReference type="EMBL" id="CCK26086.1"/>
    </source>
</evidence>
<name>K4QTB0_STRDJ</name>
<sequence length="37" mass="4376">MTRLVALLPPKLRATYLVGASQQQQRFWTEVFMAMRH</sequence>
<dbReference type="PATRIC" id="fig|1214101.3.peg.1732"/>
<evidence type="ECO:0000313" key="2">
    <source>
        <dbReference type="Proteomes" id="UP000008043"/>
    </source>
</evidence>